<feature type="region of interest" description="Disordered" evidence="3">
    <location>
        <begin position="412"/>
        <end position="481"/>
    </location>
</feature>
<dbReference type="InterPro" id="IPR001683">
    <property type="entry name" value="PX_dom"/>
</dbReference>
<dbReference type="GO" id="GO:0007010">
    <property type="term" value="P:cytoskeleton organization"/>
    <property type="evidence" value="ECO:0007669"/>
    <property type="project" value="UniProtKB-ARBA"/>
</dbReference>
<feature type="region of interest" description="Disordered" evidence="3">
    <location>
        <begin position="746"/>
        <end position="777"/>
    </location>
</feature>
<dbReference type="EMBL" id="CP048997">
    <property type="protein sequence ID" value="QID82862.1"/>
    <property type="molecule type" value="Genomic_DNA"/>
</dbReference>
<dbReference type="PROSITE" id="PS50238">
    <property type="entry name" value="RHOGAP"/>
    <property type="match status" value="1"/>
</dbReference>
<dbReference type="InterPro" id="IPR008936">
    <property type="entry name" value="Rho_GTPase_activation_prot"/>
</dbReference>
<feature type="region of interest" description="Disordered" evidence="3">
    <location>
        <begin position="345"/>
        <end position="391"/>
    </location>
</feature>
<protein>
    <submittedName>
        <fullName evidence="6">Rho GTPase activating protein</fullName>
    </submittedName>
</protein>
<gene>
    <name evidence="6" type="primary">BEM3_1</name>
    <name evidence="6" type="ORF">GRS66_005294</name>
</gene>
<sequence>MTDNLTATHGGSTTLELLAQYNDHRSKKDKSIEHIEKGTCSGKERNPSYDEIFTENIKLKLQVQEYETEIESLKKVIDMLQKNREASLEVVLEQVQNDSRDSYVNDQSFVLPPRSAERKAHIKSLNLPIPTLSPPLQQGSDVALETSVTPTVPQIDVTSNTSISRKHLQNMILNDEIEANSSFSSPKIINRSVSSPTKIHSEQLASPAASVTYTTSRITIKSPNKGSKSPLQERLRSPQNPNRMTAVINNHLHSPLKASTSNNLDELTESKSQQLTNDAIQKNDRVYSSVTSSAYTTGTPTSAAKSPSSLLEVKEGENKALGFSPASKEKLDDFTQLLDSSFGEEDLVNTDSKDPLSIKSTINESLPPPPAPPTFFSPTSNGNIKNSTPLSSHLASPVILNKKDDNFGAQSAKNLKKPVLTSSLPNPSTKLSTTSQNASLPPNPPVESSSKQKQLGETASIHSTNTLNTFSSTPQGSLKTLRRPHASSVSTVKSVAQSLKSDIPLFVQPEDFGTIQIEVLSTLYRDNEDDLSILIAIIDRKSGKEMFKFSKSIHKVRELDVYMKSHVPDLPLPTLPDRQLFQTLSPTKVDTRKNILNRYYTSIFSVPEFPKNVGLKIAQFISTDTVMTPPMMDDNVKDGSLLLRRPKTLTGNSTWRVRYGILRDDVLQLFDKNQLTETIKLRQSSIELIPNLPEDRFGTRNGFLITEHKKSGLSTSTKYYICTETSKERELWLSAFSDYIDPSQSLSLSSSRNANDTDSASHLSAGTHHSKFGNATISATDTPSYVTDLTQEYNSNNNISNSSNNIGNSDGIDSNPSSHSNFLASSSGNAEEEKDSRRAKMRSLFPFKKLTGPASAMNHIGITISNDSDSPTSPDSIIKSPSKKLMEVPSSSNSSTGPHVSTAIFGSSLETCLRLSSHKYQNVYDLPSVVYRCLEYLYKNRGIQEEGIFRLSGSSTVIKTLQERFDKEYDVDLCRYNESIEAKDDEASPSLYIGVNTVSGLLKLYLRKLPHLLFGDEQFLSFKRVVDENHNNPVQISLGFKELIESGLVPHANLSLMYALFELLVRINENSKFNKMNLRNLCIVFSPTLNIPISMLRPFITDFACIFQGGEPVKEEEREKVDIHIPQV</sequence>
<dbReference type="PROSITE" id="PS50003">
    <property type="entry name" value="PH_DOMAIN"/>
    <property type="match status" value="1"/>
</dbReference>
<feature type="region of interest" description="Disordered" evidence="3">
    <location>
        <begin position="796"/>
        <end position="838"/>
    </location>
</feature>
<dbReference type="Gene3D" id="3.30.1520.10">
    <property type="entry name" value="Phox-like domain"/>
    <property type="match status" value="1"/>
</dbReference>
<dbReference type="InterPro" id="IPR011993">
    <property type="entry name" value="PH-like_dom_sf"/>
</dbReference>
<proteinExistence type="predicted"/>
<feature type="region of interest" description="Disordered" evidence="3">
    <location>
        <begin position="291"/>
        <end position="311"/>
    </location>
</feature>
<feature type="compositionally biased region" description="Polar residues" evidence="3">
    <location>
        <begin position="209"/>
        <end position="230"/>
    </location>
</feature>
<name>A0A6C1E0T0_SACPS</name>
<keyword evidence="2" id="KW-0175">Coiled coil</keyword>
<dbReference type="PANTHER" id="PTHR23176">
    <property type="entry name" value="RHO/RAC/CDC GTPASE-ACTIVATING PROTEIN"/>
    <property type="match status" value="1"/>
</dbReference>
<dbReference type="FunFam" id="2.30.29.30:FF:000526">
    <property type="entry name" value="Rho GTPase-activating protein"/>
    <property type="match status" value="1"/>
</dbReference>
<dbReference type="GO" id="GO:0007165">
    <property type="term" value="P:signal transduction"/>
    <property type="evidence" value="ECO:0007669"/>
    <property type="project" value="InterPro"/>
</dbReference>
<dbReference type="GO" id="GO:0035091">
    <property type="term" value="F:phosphatidylinositol binding"/>
    <property type="evidence" value="ECO:0007669"/>
    <property type="project" value="InterPro"/>
</dbReference>
<evidence type="ECO:0000256" key="1">
    <source>
        <dbReference type="ARBA" id="ARBA00022468"/>
    </source>
</evidence>
<dbReference type="Gene3D" id="2.30.29.30">
    <property type="entry name" value="Pleckstrin-homology domain (PH domain)/Phosphotyrosine-binding domain (PTB)"/>
    <property type="match status" value="1"/>
</dbReference>
<evidence type="ECO:0000256" key="3">
    <source>
        <dbReference type="SAM" id="MobiDB-lite"/>
    </source>
</evidence>
<dbReference type="GO" id="GO:0005096">
    <property type="term" value="F:GTPase activator activity"/>
    <property type="evidence" value="ECO:0007669"/>
    <property type="project" value="UniProtKB-KW"/>
</dbReference>
<feature type="compositionally biased region" description="Polar residues" evidence="3">
    <location>
        <begin position="420"/>
        <end position="478"/>
    </location>
</feature>
<dbReference type="Pfam" id="PF00169">
    <property type="entry name" value="PH"/>
    <property type="match status" value="1"/>
</dbReference>
<dbReference type="CDD" id="cd13277">
    <property type="entry name" value="PH_Bem3"/>
    <property type="match status" value="1"/>
</dbReference>
<keyword evidence="1" id="KW-0343">GTPase activation</keyword>
<dbReference type="Proteomes" id="UP000501346">
    <property type="component" value="Chromosome ScXVI"/>
</dbReference>
<dbReference type="Gene3D" id="1.10.555.10">
    <property type="entry name" value="Rho GTPase activation protein"/>
    <property type="match status" value="1"/>
</dbReference>
<dbReference type="InterPro" id="IPR001849">
    <property type="entry name" value="PH_domain"/>
</dbReference>
<feature type="compositionally biased region" description="Pro residues" evidence="3">
    <location>
        <begin position="366"/>
        <end position="375"/>
    </location>
</feature>
<dbReference type="Pfam" id="PF00787">
    <property type="entry name" value="PX"/>
    <property type="match status" value="1"/>
</dbReference>
<dbReference type="InterPro" id="IPR050729">
    <property type="entry name" value="Rho-GAP"/>
</dbReference>
<organism evidence="6 7">
    <name type="scientific">Saccharomyces pastorianus</name>
    <name type="common">Lager yeast</name>
    <name type="synonym">Saccharomyces cerevisiae x Saccharomyces eubayanus</name>
    <dbReference type="NCBI Taxonomy" id="27292"/>
    <lineage>
        <taxon>Eukaryota</taxon>
        <taxon>Fungi</taxon>
        <taxon>Dikarya</taxon>
        <taxon>Ascomycota</taxon>
        <taxon>Saccharomycotina</taxon>
        <taxon>Saccharomycetes</taxon>
        <taxon>Saccharomycetales</taxon>
        <taxon>Saccharomycetaceae</taxon>
        <taxon>Saccharomyces</taxon>
    </lineage>
</organism>
<dbReference type="PANTHER" id="PTHR23176:SF129">
    <property type="entry name" value="RHO GTPASE ACTIVATING PROTEIN AT 16F, ISOFORM E-RELATED"/>
    <property type="match status" value="1"/>
</dbReference>
<dbReference type="GO" id="GO:0005938">
    <property type="term" value="C:cell cortex"/>
    <property type="evidence" value="ECO:0007669"/>
    <property type="project" value="UniProtKB-ARBA"/>
</dbReference>
<dbReference type="GO" id="GO:0005933">
    <property type="term" value="C:cellular bud"/>
    <property type="evidence" value="ECO:0007669"/>
    <property type="project" value="UniProtKB-ARBA"/>
</dbReference>
<feature type="compositionally biased region" description="Polar residues" evidence="3">
    <location>
        <begin position="752"/>
        <end position="764"/>
    </location>
</feature>
<dbReference type="SMART" id="SM00324">
    <property type="entry name" value="RhoGAP"/>
    <property type="match status" value="1"/>
</dbReference>
<feature type="domain" description="PH" evidence="4">
    <location>
        <begin position="634"/>
        <end position="741"/>
    </location>
</feature>
<accession>A0A6C1E0T0</accession>
<evidence type="ECO:0000313" key="7">
    <source>
        <dbReference type="Proteomes" id="UP000501346"/>
    </source>
</evidence>
<feature type="domain" description="Rho-GAP" evidence="5">
    <location>
        <begin position="913"/>
        <end position="1128"/>
    </location>
</feature>
<feature type="compositionally biased region" description="Polar residues" evidence="3">
    <location>
        <begin position="300"/>
        <end position="309"/>
    </location>
</feature>
<dbReference type="SMART" id="SM00233">
    <property type="entry name" value="PH"/>
    <property type="match status" value="1"/>
</dbReference>
<feature type="coiled-coil region" evidence="2">
    <location>
        <begin position="49"/>
        <end position="83"/>
    </location>
</feature>
<feature type="compositionally biased region" description="Low complexity" evidence="3">
    <location>
        <begin position="796"/>
        <end position="815"/>
    </location>
</feature>
<dbReference type="AlphaFoldDB" id="A0A6C1E0T0"/>
<feature type="region of interest" description="Disordered" evidence="3">
    <location>
        <begin position="194"/>
        <end position="241"/>
    </location>
</feature>
<evidence type="ECO:0000259" key="5">
    <source>
        <dbReference type="PROSITE" id="PS50238"/>
    </source>
</evidence>
<reference evidence="6 7" key="1">
    <citation type="journal article" date="2019" name="BMC Genomics">
        <title>Chromosome level assembly and comparative genome analysis confirm lager-brewing yeasts originated from a single hybridization.</title>
        <authorList>
            <person name="Salazar A.N."/>
            <person name="Gorter de Vries A.R."/>
            <person name="van den Broek M."/>
            <person name="Brouwers N."/>
            <person name="de la Torre Cortes P."/>
            <person name="Kuijpers N.G.A."/>
            <person name="Daran J.G."/>
            <person name="Abeel T."/>
        </authorList>
    </citation>
    <scope>NUCLEOTIDE SEQUENCE [LARGE SCALE GENOMIC DNA]</scope>
    <source>
        <strain evidence="6 7">CBS 1483</strain>
    </source>
</reference>
<dbReference type="InterPro" id="IPR000198">
    <property type="entry name" value="RhoGAP_dom"/>
</dbReference>
<feature type="compositionally biased region" description="Polar residues" evidence="3">
    <location>
        <begin position="816"/>
        <end position="829"/>
    </location>
</feature>
<dbReference type="SUPFAM" id="SSF50729">
    <property type="entry name" value="PH domain-like"/>
    <property type="match status" value="1"/>
</dbReference>
<dbReference type="InterPro" id="IPR036871">
    <property type="entry name" value="PX_dom_sf"/>
</dbReference>
<keyword evidence="7" id="KW-1185">Reference proteome</keyword>
<dbReference type="SUPFAM" id="SSF48350">
    <property type="entry name" value="GTPase activation domain, GAP"/>
    <property type="match status" value="1"/>
</dbReference>
<dbReference type="FunFam" id="1.10.555.10:FF:000076">
    <property type="entry name" value="Rho GTPase-activating protein"/>
    <property type="match status" value="1"/>
</dbReference>
<dbReference type="OrthoDB" id="185175at2759"/>
<dbReference type="Pfam" id="PF00620">
    <property type="entry name" value="RhoGAP"/>
    <property type="match status" value="1"/>
</dbReference>
<evidence type="ECO:0000259" key="4">
    <source>
        <dbReference type="PROSITE" id="PS50003"/>
    </source>
</evidence>
<feature type="compositionally biased region" description="Polar residues" evidence="3">
    <location>
        <begin position="381"/>
        <end position="391"/>
    </location>
</feature>
<evidence type="ECO:0000313" key="6">
    <source>
        <dbReference type="EMBL" id="QID82862.1"/>
    </source>
</evidence>
<evidence type="ECO:0000256" key="2">
    <source>
        <dbReference type="SAM" id="Coils"/>
    </source>
</evidence>
<dbReference type="SMART" id="SM00312">
    <property type="entry name" value="PX"/>
    <property type="match status" value="1"/>
</dbReference>
<dbReference type="SUPFAM" id="SSF64268">
    <property type="entry name" value="PX domain"/>
    <property type="match status" value="1"/>
</dbReference>